<dbReference type="Pfam" id="PF01370">
    <property type="entry name" value="Epimerase"/>
    <property type="match status" value="1"/>
</dbReference>
<reference evidence="4 5" key="1">
    <citation type="submission" date="2019-11" db="EMBL/GenBank/DDBJ databases">
        <title>Genome sequences of 17 halophilic strains isolated from different environments.</title>
        <authorList>
            <person name="Furrow R.E."/>
        </authorList>
    </citation>
    <scope>NUCLEOTIDE SEQUENCE [LARGE SCALE GENOMIC DNA]</scope>
    <source>
        <strain evidence="4 5">22507_15_FS</strain>
    </source>
</reference>
<dbReference type="RefSeq" id="WP_160899149.1">
    <property type="nucleotide sequence ID" value="NZ_WMEX01000006.1"/>
</dbReference>
<dbReference type="EMBL" id="WMEX01000006">
    <property type="protein sequence ID" value="MYL27427.1"/>
    <property type="molecule type" value="Genomic_DNA"/>
</dbReference>
<dbReference type="InterPro" id="IPR010099">
    <property type="entry name" value="SDR39U1"/>
</dbReference>
<dbReference type="Proteomes" id="UP000460751">
    <property type="component" value="Unassembled WGS sequence"/>
</dbReference>
<dbReference type="SUPFAM" id="SSF51735">
    <property type="entry name" value="NAD(P)-binding Rossmann-fold domains"/>
    <property type="match status" value="1"/>
</dbReference>
<feature type="domain" description="NAD-dependent epimerase/dehydratase" evidence="2">
    <location>
        <begin position="5"/>
        <end position="218"/>
    </location>
</feature>
<feature type="domain" description="DUF1731" evidence="3">
    <location>
        <begin position="251"/>
        <end position="296"/>
    </location>
</feature>
<dbReference type="Pfam" id="PF08338">
    <property type="entry name" value="DUF1731"/>
    <property type="match status" value="1"/>
</dbReference>
<evidence type="ECO:0000313" key="5">
    <source>
        <dbReference type="Proteomes" id="UP000460751"/>
    </source>
</evidence>
<protein>
    <submittedName>
        <fullName evidence="4">TIGR01777 family protein</fullName>
    </submittedName>
</protein>
<dbReference type="InterPro" id="IPR036291">
    <property type="entry name" value="NAD(P)-bd_dom_sf"/>
</dbReference>
<dbReference type="PANTHER" id="PTHR11092:SF0">
    <property type="entry name" value="EPIMERASE FAMILY PROTEIN SDR39U1"/>
    <property type="match status" value="1"/>
</dbReference>
<evidence type="ECO:0000313" key="4">
    <source>
        <dbReference type="EMBL" id="MYL27427.1"/>
    </source>
</evidence>
<organism evidence="4 5">
    <name type="scientific">Vreelandella halophila</name>
    <dbReference type="NCBI Taxonomy" id="86177"/>
    <lineage>
        <taxon>Bacteria</taxon>
        <taxon>Pseudomonadati</taxon>
        <taxon>Pseudomonadota</taxon>
        <taxon>Gammaproteobacteria</taxon>
        <taxon>Oceanospirillales</taxon>
        <taxon>Halomonadaceae</taxon>
        <taxon>Vreelandella</taxon>
    </lineage>
</organism>
<comment type="similarity">
    <text evidence="1">Belongs to the NAD(P)-dependent epimerase/dehydratase family. SDR39U1 subfamily.</text>
</comment>
<name>A0A9X4YCQ0_9GAMM</name>
<evidence type="ECO:0000256" key="1">
    <source>
        <dbReference type="ARBA" id="ARBA00009353"/>
    </source>
</evidence>
<evidence type="ECO:0000259" key="2">
    <source>
        <dbReference type="Pfam" id="PF01370"/>
    </source>
</evidence>
<keyword evidence="5" id="KW-1185">Reference proteome</keyword>
<dbReference type="OrthoDB" id="9801773at2"/>
<dbReference type="NCBIfam" id="TIGR01777">
    <property type="entry name" value="yfcH"/>
    <property type="match status" value="1"/>
</dbReference>
<dbReference type="InterPro" id="IPR013549">
    <property type="entry name" value="DUF1731"/>
</dbReference>
<sequence length="299" mass="32874">MNQHILITGGTGFIGQLLCHQLHYEGRSLTVLSRRDDAEVQRLCGRVQVIHSLDEVPTIPTIDAVINLAGEGIAEKRWTQKRKQTLWDSRIAFTDELVSQLQRRAALPEAMISGSAVGYYGDQGEADVTEATEPRDEFTHRLCAAWEASATRLSGDTRVCLSRTGLVIGRDGGFLQQMLPLFRLGLGGRLGNGRQYMPWIHRQDMVQGLIHLLDSPELSGAFNLTAPEPVTNAEFTRALAQVLNRPACLPVPPVALRLALGEMARLLLTGQKARPARLLESGFVFQYPSVEQALTEAVG</sequence>
<dbReference type="Gene3D" id="3.40.50.720">
    <property type="entry name" value="NAD(P)-binding Rossmann-like Domain"/>
    <property type="match status" value="1"/>
</dbReference>
<dbReference type="PANTHER" id="PTHR11092">
    <property type="entry name" value="SUGAR NUCLEOTIDE EPIMERASE RELATED"/>
    <property type="match status" value="1"/>
</dbReference>
<dbReference type="InterPro" id="IPR001509">
    <property type="entry name" value="Epimerase_deHydtase"/>
</dbReference>
<evidence type="ECO:0000259" key="3">
    <source>
        <dbReference type="Pfam" id="PF08338"/>
    </source>
</evidence>
<accession>A0A9X4YCQ0</accession>
<proteinExistence type="inferred from homology"/>
<dbReference type="AlphaFoldDB" id="A0A9X4YCQ0"/>
<comment type="caution">
    <text evidence="4">The sequence shown here is derived from an EMBL/GenBank/DDBJ whole genome shotgun (WGS) entry which is preliminary data.</text>
</comment>
<gene>
    <name evidence="4" type="ORF">GLW01_11550</name>
</gene>